<dbReference type="EMBL" id="AMZH03032529">
    <property type="protein sequence ID" value="RRT32345.1"/>
    <property type="molecule type" value="Genomic_DNA"/>
</dbReference>
<protein>
    <submittedName>
        <fullName evidence="1">Uncharacterized protein</fullName>
    </submittedName>
</protein>
<comment type="caution">
    <text evidence="1">The sequence shown here is derived from an EMBL/GenBank/DDBJ whole genome shotgun (WGS) entry which is preliminary data.</text>
</comment>
<reference evidence="1 2" key="1">
    <citation type="journal article" date="2014" name="Agronomy (Basel)">
        <title>A Draft Genome Sequence for Ensete ventricosum, the Drought-Tolerant Tree Against Hunger.</title>
        <authorList>
            <person name="Harrison J."/>
            <person name="Moore K.A."/>
            <person name="Paszkiewicz K."/>
            <person name="Jones T."/>
            <person name="Grant M."/>
            <person name="Ambacheew D."/>
            <person name="Muzemil S."/>
            <person name="Studholme D.J."/>
        </authorList>
    </citation>
    <scope>NUCLEOTIDE SEQUENCE [LARGE SCALE GENOMIC DNA]</scope>
</reference>
<sequence>RRPTSHTSYTSYSRVSIGFSYTVSEIQNTGQSQRISPRVEFRSVFCAPSRKFKILAILDELAHESRFNRFFVHCLGNSKYWPLPTLDHGKSYEHGFMKKCNGHKLSRSCEQSRVLIGFLCTVMEIQNTDQSQRISPRVEFRSVLRAPSRKFKILAITEVLAHVSSFDWFFMHRLGNSKY</sequence>
<gene>
    <name evidence="1" type="ORF">B296_00056668</name>
</gene>
<name>A0A426WYH6_ENSVE</name>
<evidence type="ECO:0000313" key="1">
    <source>
        <dbReference type="EMBL" id="RRT32345.1"/>
    </source>
</evidence>
<dbReference type="AlphaFoldDB" id="A0A426WYH6"/>
<organism evidence="1 2">
    <name type="scientific">Ensete ventricosum</name>
    <name type="common">Abyssinian banana</name>
    <name type="synonym">Musa ensete</name>
    <dbReference type="NCBI Taxonomy" id="4639"/>
    <lineage>
        <taxon>Eukaryota</taxon>
        <taxon>Viridiplantae</taxon>
        <taxon>Streptophyta</taxon>
        <taxon>Embryophyta</taxon>
        <taxon>Tracheophyta</taxon>
        <taxon>Spermatophyta</taxon>
        <taxon>Magnoliopsida</taxon>
        <taxon>Liliopsida</taxon>
        <taxon>Zingiberales</taxon>
        <taxon>Musaceae</taxon>
        <taxon>Ensete</taxon>
    </lineage>
</organism>
<feature type="non-terminal residue" evidence="1">
    <location>
        <position position="1"/>
    </location>
</feature>
<accession>A0A426WYH6</accession>
<proteinExistence type="predicted"/>
<evidence type="ECO:0000313" key="2">
    <source>
        <dbReference type="Proteomes" id="UP000287651"/>
    </source>
</evidence>
<dbReference type="Proteomes" id="UP000287651">
    <property type="component" value="Unassembled WGS sequence"/>
</dbReference>